<accession>F0X8I4</accession>
<gene>
    <name evidence="3" type="ORF">CMQ_3897</name>
</gene>
<proteinExistence type="predicted"/>
<feature type="region of interest" description="Disordered" evidence="1">
    <location>
        <begin position="192"/>
        <end position="237"/>
    </location>
</feature>
<reference evidence="3 4" key="1">
    <citation type="journal article" date="2011" name="Proc. Natl. Acad. Sci. U.S.A.">
        <title>Genome and transcriptome analyses of the mountain pine beetle-fungal symbiont Grosmannia clavigera, a lodgepole pine pathogen.</title>
        <authorList>
            <person name="DiGuistini S."/>
            <person name="Wang Y."/>
            <person name="Liao N.Y."/>
            <person name="Taylor G."/>
            <person name="Tanguay P."/>
            <person name="Feau N."/>
            <person name="Henrissat B."/>
            <person name="Chan S.K."/>
            <person name="Hesse-Orce U."/>
            <person name="Alamouti S.M."/>
            <person name="Tsui C.K.M."/>
            <person name="Docking R.T."/>
            <person name="Levasseur A."/>
            <person name="Haridas S."/>
            <person name="Robertson G."/>
            <person name="Birol I."/>
            <person name="Holt R.A."/>
            <person name="Marra M.A."/>
            <person name="Hamelin R.C."/>
            <person name="Hirst M."/>
            <person name="Jones S.J.M."/>
            <person name="Bohlmann J."/>
            <person name="Breuil C."/>
        </authorList>
    </citation>
    <scope>NUCLEOTIDE SEQUENCE [LARGE SCALE GENOMIC DNA]</scope>
    <source>
        <strain evidence="4">kw1407 / UAMH 11150</strain>
    </source>
</reference>
<sequence length="237" mass="24960">MAGLLSADRLAGHPAVLLVLRAAIAVLSLAVLSLAALAMAVSHAIAAALDRDGYTETGYISYDGTAVLLVLVATKTLLLGGLLTWLERRHPGGLRLAHPLAVLACVVSAGFWLAAWTWAASVASAWLHAVCEDGDGDGVEANTCAVLSRNARKKGAALGTCAGLGALVWILCIIHLVIFFRACVRESKAPSQTELDQLPGHDKEPPVAFVPAPPYQPSYQSYQHPSQPIQQPPAYSR</sequence>
<organism evidence="4">
    <name type="scientific">Grosmannia clavigera (strain kw1407 / UAMH 11150)</name>
    <name type="common">Blue stain fungus</name>
    <name type="synonym">Graphiocladiella clavigera</name>
    <dbReference type="NCBI Taxonomy" id="655863"/>
    <lineage>
        <taxon>Eukaryota</taxon>
        <taxon>Fungi</taxon>
        <taxon>Dikarya</taxon>
        <taxon>Ascomycota</taxon>
        <taxon>Pezizomycotina</taxon>
        <taxon>Sordariomycetes</taxon>
        <taxon>Sordariomycetidae</taxon>
        <taxon>Ophiostomatales</taxon>
        <taxon>Ophiostomataceae</taxon>
        <taxon>Leptographium</taxon>
    </lineage>
</organism>
<dbReference type="eggNOG" id="ENOG502SYWK">
    <property type="taxonomic scope" value="Eukaryota"/>
</dbReference>
<evidence type="ECO:0008006" key="5">
    <source>
        <dbReference type="Google" id="ProtNLM"/>
    </source>
</evidence>
<dbReference type="RefSeq" id="XP_014175310.1">
    <property type="nucleotide sequence ID" value="XM_014319835.1"/>
</dbReference>
<protein>
    <recommendedName>
        <fullName evidence="5">MARVEL domain-containing protein</fullName>
    </recommendedName>
</protein>
<name>F0X8I4_GROCL</name>
<feature type="transmembrane region" description="Helical" evidence="2">
    <location>
        <begin position="156"/>
        <end position="180"/>
    </location>
</feature>
<dbReference type="AlphaFoldDB" id="F0X8I4"/>
<feature type="transmembrane region" description="Helical" evidence="2">
    <location>
        <begin position="18"/>
        <end position="46"/>
    </location>
</feature>
<dbReference type="HOGENOM" id="CLU_077756_0_0_1"/>
<feature type="transmembrane region" description="Helical" evidence="2">
    <location>
        <begin position="98"/>
        <end position="119"/>
    </location>
</feature>
<keyword evidence="2" id="KW-0472">Membrane</keyword>
<keyword evidence="2" id="KW-0812">Transmembrane</keyword>
<keyword evidence="4" id="KW-1185">Reference proteome</keyword>
<dbReference type="EMBL" id="GL629735">
    <property type="protein sequence ID" value="EFX05828.1"/>
    <property type="molecule type" value="Genomic_DNA"/>
</dbReference>
<dbReference type="GeneID" id="25977047"/>
<dbReference type="Proteomes" id="UP000007796">
    <property type="component" value="Unassembled WGS sequence"/>
</dbReference>
<feature type="compositionally biased region" description="Low complexity" evidence="1">
    <location>
        <begin position="217"/>
        <end position="237"/>
    </location>
</feature>
<feature type="transmembrane region" description="Helical" evidence="2">
    <location>
        <begin position="66"/>
        <end position="86"/>
    </location>
</feature>
<dbReference type="InParanoid" id="F0X8I4"/>
<evidence type="ECO:0000256" key="1">
    <source>
        <dbReference type="SAM" id="MobiDB-lite"/>
    </source>
</evidence>
<dbReference type="STRING" id="655863.F0X8I4"/>
<evidence type="ECO:0000313" key="3">
    <source>
        <dbReference type="EMBL" id="EFX05828.1"/>
    </source>
</evidence>
<evidence type="ECO:0000313" key="4">
    <source>
        <dbReference type="Proteomes" id="UP000007796"/>
    </source>
</evidence>
<keyword evidence="2" id="KW-1133">Transmembrane helix</keyword>
<evidence type="ECO:0000256" key="2">
    <source>
        <dbReference type="SAM" id="Phobius"/>
    </source>
</evidence>